<comment type="subunit">
    <text evidence="4 8">Monomer.</text>
</comment>
<evidence type="ECO:0000313" key="12">
    <source>
        <dbReference type="Proteomes" id="UP000278632"/>
    </source>
</evidence>
<dbReference type="PRINTS" id="PR00151">
    <property type="entry name" value="PORPHBDMNASE"/>
</dbReference>
<dbReference type="GO" id="GO:0005737">
    <property type="term" value="C:cytoplasm"/>
    <property type="evidence" value="ECO:0007669"/>
    <property type="project" value="UniProtKB-UniRule"/>
</dbReference>
<dbReference type="EC" id="2.5.1.61" evidence="8"/>
<evidence type="ECO:0000256" key="6">
    <source>
        <dbReference type="ARBA" id="ARBA00023244"/>
    </source>
</evidence>
<dbReference type="InterPro" id="IPR022419">
    <property type="entry name" value="Porphobilin_deaminase_cofac_BS"/>
</dbReference>
<dbReference type="FunFam" id="3.40.190.10:FF:000005">
    <property type="entry name" value="Porphobilinogen deaminase"/>
    <property type="match status" value="1"/>
</dbReference>
<dbReference type="SUPFAM" id="SSF53850">
    <property type="entry name" value="Periplasmic binding protein-like II"/>
    <property type="match status" value="1"/>
</dbReference>
<dbReference type="RefSeq" id="WP_123192225.1">
    <property type="nucleotide sequence ID" value="NZ_QICD01000011.1"/>
</dbReference>
<feature type="domain" description="Porphobilinogen deaminase C-terminal" evidence="10">
    <location>
        <begin position="225"/>
        <end position="269"/>
    </location>
</feature>
<evidence type="ECO:0000256" key="7">
    <source>
        <dbReference type="ARBA" id="ARBA00048169"/>
    </source>
</evidence>
<dbReference type="PIRSF" id="PIRSF001438">
    <property type="entry name" value="4pyrrol_synth_OHMeBilane_synth"/>
    <property type="match status" value="1"/>
</dbReference>
<name>A0A3N0B9S1_9ACTN</name>
<gene>
    <name evidence="8" type="primary">hemC</name>
    <name evidence="11" type="ORF">DMP08_07075</name>
</gene>
<dbReference type="InterPro" id="IPR022417">
    <property type="entry name" value="Porphobilin_deaminase_N"/>
</dbReference>
<dbReference type="FunFam" id="3.40.190.10:FF:000004">
    <property type="entry name" value="Porphobilinogen deaminase"/>
    <property type="match status" value="1"/>
</dbReference>
<dbReference type="Proteomes" id="UP000278632">
    <property type="component" value="Unassembled WGS sequence"/>
</dbReference>
<evidence type="ECO:0000256" key="3">
    <source>
        <dbReference type="ARBA" id="ARBA00005638"/>
    </source>
</evidence>
<keyword evidence="6 8" id="KW-0627">Porphyrin biosynthesis</keyword>
<dbReference type="PANTHER" id="PTHR11557">
    <property type="entry name" value="PORPHOBILINOGEN DEAMINASE"/>
    <property type="match status" value="1"/>
</dbReference>
<organism evidence="11 12">
    <name type="scientific">Paraeggerthella hongkongensis</name>
    <dbReference type="NCBI Taxonomy" id="230658"/>
    <lineage>
        <taxon>Bacteria</taxon>
        <taxon>Bacillati</taxon>
        <taxon>Actinomycetota</taxon>
        <taxon>Coriobacteriia</taxon>
        <taxon>Eggerthellales</taxon>
        <taxon>Eggerthellaceae</taxon>
        <taxon>Paraeggerthella</taxon>
    </lineage>
</organism>
<comment type="cofactor">
    <cofactor evidence="8">
        <name>dipyrromethane</name>
        <dbReference type="ChEBI" id="CHEBI:60342"/>
    </cofactor>
    <text evidence="8">Binds 1 dipyrromethane group covalently.</text>
</comment>
<dbReference type="GO" id="GO:0004418">
    <property type="term" value="F:hydroxymethylbilane synthase activity"/>
    <property type="evidence" value="ECO:0007669"/>
    <property type="project" value="UniProtKB-UniRule"/>
</dbReference>
<dbReference type="HAMAP" id="MF_00260">
    <property type="entry name" value="Porphobil_deam"/>
    <property type="match status" value="1"/>
</dbReference>
<evidence type="ECO:0000256" key="4">
    <source>
        <dbReference type="ARBA" id="ARBA00011245"/>
    </source>
</evidence>
<evidence type="ECO:0000313" key="11">
    <source>
        <dbReference type="EMBL" id="RNL43979.1"/>
    </source>
</evidence>
<feature type="domain" description="Porphobilinogen deaminase N-terminal" evidence="9">
    <location>
        <begin position="4"/>
        <end position="211"/>
    </location>
</feature>
<protein>
    <recommendedName>
        <fullName evidence="8">Porphobilinogen deaminase</fullName>
        <shortName evidence="8">PBG</shortName>
        <ecNumber evidence="8">2.5.1.61</ecNumber>
    </recommendedName>
    <alternativeName>
        <fullName evidence="8">Hydroxymethylbilane synthase</fullName>
        <shortName evidence="8">HMBS</shortName>
    </alternativeName>
    <alternativeName>
        <fullName evidence="8">Pre-uroporphyrinogen synthase</fullName>
    </alternativeName>
</protein>
<dbReference type="InterPro" id="IPR022418">
    <property type="entry name" value="Porphobilinogen_deaminase_C"/>
</dbReference>
<dbReference type="AlphaFoldDB" id="A0A3N0B9S1"/>
<dbReference type="SUPFAM" id="SSF54782">
    <property type="entry name" value="Porphobilinogen deaminase (hydroxymethylbilane synthase), C-terminal domain"/>
    <property type="match status" value="1"/>
</dbReference>
<comment type="pathway">
    <text evidence="2">Porphyrin-containing compound metabolism; protoporphyrin-IX biosynthesis; coproporphyrinogen-III from 5-aminolevulinate: step 2/4.</text>
</comment>
<dbReference type="NCBIfam" id="TIGR00212">
    <property type="entry name" value="hemC"/>
    <property type="match status" value="1"/>
</dbReference>
<evidence type="ECO:0000259" key="9">
    <source>
        <dbReference type="Pfam" id="PF01379"/>
    </source>
</evidence>
<dbReference type="Pfam" id="PF03900">
    <property type="entry name" value="Porphobil_deamC"/>
    <property type="match status" value="1"/>
</dbReference>
<comment type="function">
    <text evidence="1 8">Tetrapolymerization of the monopyrrole PBG into the hydroxymethylbilane pre-uroporphyrinogen in several discrete steps.</text>
</comment>
<dbReference type="Gene3D" id="3.30.160.40">
    <property type="entry name" value="Porphobilinogen deaminase, C-terminal domain"/>
    <property type="match status" value="1"/>
</dbReference>
<comment type="catalytic activity">
    <reaction evidence="7 8">
        <text>4 porphobilinogen + H2O = hydroxymethylbilane + 4 NH4(+)</text>
        <dbReference type="Rhea" id="RHEA:13185"/>
        <dbReference type="ChEBI" id="CHEBI:15377"/>
        <dbReference type="ChEBI" id="CHEBI:28938"/>
        <dbReference type="ChEBI" id="CHEBI:57845"/>
        <dbReference type="ChEBI" id="CHEBI:58126"/>
        <dbReference type="EC" id="2.5.1.61"/>
    </reaction>
</comment>
<keyword evidence="5 8" id="KW-0808">Transferase</keyword>
<evidence type="ECO:0000259" key="10">
    <source>
        <dbReference type="Pfam" id="PF03900"/>
    </source>
</evidence>
<dbReference type="PANTHER" id="PTHR11557:SF0">
    <property type="entry name" value="PORPHOBILINOGEN DEAMINASE"/>
    <property type="match status" value="1"/>
</dbReference>
<reference evidence="12" key="1">
    <citation type="submission" date="2018-05" db="EMBL/GenBank/DDBJ databases">
        <title>Genome Sequencing of selected type strains of the family Eggerthellaceae.</title>
        <authorList>
            <person name="Danylec N."/>
            <person name="Stoll D.A."/>
            <person name="Doetsch A."/>
            <person name="Huch M."/>
        </authorList>
    </citation>
    <scope>NUCLEOTIDE SEQUENCE [LARGE SCALE GENOMIC DNA]</scope>
    <source>
        <strain evidence="12">DSM 16106</strain>
    </source>
</reference>
<evidence type="ECO:0000256" key="8">
    <source>
        <dbReference type="HAMAP-Rule" id="MF_00260"/>
    </source>
</evidence>
<dbReference type="Gene3D" id="3.40.190.10">
    <property type="entry name" value="Periplasmic binding protein-like II"/>
    <property type="match status" value="2"/>
</dbReference>
<feature type="modified residue" description="S-(dipyrrolylmethanemethyl)cysteine" evidence="8">
    <location>
        <position position="240"/>
    </location>
</feature>
<dbReference type="InterPro" id="IPR036803">
    <property type="entry name" value="Porphobilinogen_deaminase_C_sf"/>
</dbReference>
<accession>A0A3N0B9S1</accession>
<comment type="similarity">
    <text evidence="3 8">Belongs to the HMBS family.</text>
</comment>
<dbReference type="Pfam" id="PF01379">
    <property type="entry name" value="Porphobil_deam"/>
    <property type="match status" value="1"/>
</dbReference>
<evidence type="ECO:0000256" key="1">
    <source>
        <dbReference type="ARBA" id="ARBA00002869"/>
    </source>
</evidence>
<sequence>MPCLKIGSRGSELALWQAHHVADRLRLVRPDIQVEIEVVKTKGDRVLDVALSKIGDKGLFTKELEQALLDGRVDVCVHSMKDVPTVLPEGLVLAGCLERADARDALVAVPGATFASLPSGARVGTGALRRLAQLRAVRDDLEYMEVRGNLDTRIAKVRDGSLDAIVLAAAGIKRMGWEREIVEAFPVDVVIPAVGQGAIGLEIRADDEAVARVCALVCDAVTNVCVTAERCVMRALDGGCQVPLGAYARFEGPELVLDAFAGRLDGTLALRSRLRTKLSQPGCLVETEQAVREARALALAAVEDLESLGARAVLDEARVAGDERRLA</sequence>
<evidence type="ECO:0000256" key="5">
    <source>
        <dbReference type="ARBA" id="ARBA00022679"/>
    </source>
</evidence>
<evidence type="ECO:0000256" key="2">
    <source>
        <dbReference type="ARBA" id="ARBA00004735"/>
    </source>
</evidence>
<dbReference type="GO" id="GO:0006782">
    <property type="term" value="P:protoporphyrinogen IX biosynthetic process"/>
    <property type="evidence" value="ECO:0007669"/>
    <property type="project" value="UniProtKB-UniRule"/>
</dbReference>
<dbReference type="EMBL" id="QICD01000011">
    <property type="protein sequence ID" value="RNL43979.1"/>
    <property type="molecule type" value="Genomic_DNA"/>
</dbReference>
<keyword evidence="12" id="KW-1185">Reference proteome</keyword>
<comment type="miscellaneous">
    <text evidence="8">The porphobilinogen subunits are added to the dipyrromethane group.</text>
</comment>
<dbReference type="PROSITE" id="PS00533">
    <property type="entry name" value="PORPHOBILINOGEN_DEAM"/>
    <property type="match status" value="1"/>
</dbReference>
<dbReference type="CDD" id="cd13646">
    <property type="entry name" value="PBP2_EcHMBS_like"/>
    <property type="match status" value="1"/>
</dbReference>
<comment type="caution">
    <text evidence="11">The sequence shown here is derived from an EMBL/GenBank/DDBJ whole genome shotgun (WGS) entry which is preliminary data.</text>
</comment>
<dbReference type="InterPro" id="IPR000860">
    <property type="entry name" value="HemC"/>
</dbReference>
<dbReference type="OrthoDB" id="9810298at2"/>
<proteinExistence type="inferred from homology"/>